<keyword evidence="2" id="KW-1185">Reference proteome</keyword>
<feature type="region of interest" description="Disordered" evidence="1">
    <location>
        <begin position="1"/>
        <end position="29"/>
    </location>
</feature>
<sequence>GRTSEKQKTYNPRERLVKSGRPRSTASFGLNQQQYTARTSQHNDKSIVPYSIDNKQVVVKTPSEELHNECSIHTKHSDLITDDWISEAQNILDNIKSTRRLSHSTCTPCLNTQYNSDINKTHLLPVIDNPDMMRCLICYRTFKFDTAIKHVEICLRKSQTNKDNGMNSLGSTVATGYSPVTIRAKQYIENLQKRRTNSFTTSGVCVEPKNENQKRKSETELLKLKKS</sequence>
<reference evidence="3" key="2">
    <citation type="submission" date="2023-11" db="UniProtKB">
        <authorList>
            <consortium name="WormBaseParasite"/>
        </authorList>
    </citation>
    <scope>IDENTIFICATION</scope>
</reference>
<organism evidence="2 3">
    <name type="scientific">Trichobilharzia regenti</name>
    <name type="common">Nasal bird schistosome</name>
    <dbReference type="NCBI Taxonomy" id="157069"/>
    <lineage>
        <taxon>Eukaryota</taxon>
        <taxon>Metazoa</taxon>
        <taxon>Spiralia</taxon>
        <taxon>Lophotrochozoa</taxon>
        <taxon>Platyhelminthes</taxon>
        <taxon>Trematoda</taxon>
        <taxon>Digenea</taxon>
        <taxon>Strigeidida</taxon>
        <taxon>Schistosomatoidea</taxon>
        <taxon>Schistosomatidae</taxon>
        <taxon>Trichobilharzia</taxon>
    </lineage>
</organism>
<dbReference type="AlphaFoldDB" id="A0AA85J266"/>
<evidence type="ECO:0000313" key="3">
    <source>
        <dbReference type="WBParaSite" id="TREG1_118730.1"/>
    </source>
</evidence>
<evidence type="ECO:0000256" key="1">
    <source>
        <dbReference type="SAM" id="MobiDB-lite"/>
    </source>
</evidence>
<reference evidence="2" key="1">
    <citation type="submission" date="2022-06" db="EMBL/GenBank/DDBJ databases">
        <authorList>
            <person name="Berger JAMES D."/>
            <person name="Berger JAMES D."/>
        </authorList>
    </citation>
    <scope>NUCLEOTIDE SEQUENCE [LARGE SCALE GENOMIC DNA]</scope>
</reference>
<proteinExistence type="predicted"/>
<feature type="compositionally biased region" description="Basic and acidic residues" evidence="1">
    <location>
        <begin position="208"/>
        <end position="227"/>
    </location>
</feature>
<evidence type="ECO:0000313" key="2">
    <source>
        <dbReference type="Proteomes" id="UP000050795"/>
    </source>
</evidence>
<protein>
    <submittedName>
        <fullName evidence="3">Uncharacterized protein</fullName>
    </submittedName>
</protein>
<accession>A0AA85J266</accession>
<name>A0AA85J266_TRIRE</name>
<feature type="compositionally biased region" description="Basic and acidic residues" evidence="1">
    <location>
        <begin position="1"/>
        <end position="17"/>
    </location>
</feature>
<feature type="region of interest" description="Disordered" evidence="1">
    <location>
        <begin position="202"/>
        <end position="227"/>
    </location>
</feature>
<dbReference type="Proteomes" id="UP000050795">
    <property type="component" value="Unassembled WGS sequence"/>
</dbReference>
<dbReference type="WBParaSite" id="TREG1_118730.1">
    <property type="protein sequence ID" value="TREG1_118730.1"/>
    <property type="gene ID" value="TREG1_118730"/>
</dbReference>